<name>A0A2A4X4H9_UNCAE</name>
<evidence type="ECO:0000256" key="5">
    <source>
        <dbReference type="ARBA" id="ARBA00023136"/>
    </source>
</evidence>
<feature type="transmembrane region" description="Helical" evidence="6">
    <location>
        <begin position="301"/>
        <end position="319"/>
    </location>
</feature>
<dbReference type="GO" id="GO:0022857">
    <property type="term" value="F:transmembrane transporter activity"/>
    <property type="evidence" value="ECO:0007669"/>
    <property type="project" value="InterPro"/>
</dbReference>
<dbReference type="Pfam" id="PF07690">
    <property type="entry name" value="MFS_1"/>
    <property type="match status" value="1"/>
</dbReference>
<dbReference type="GO" id="GO:0016020">
    <property type="term" value="C:membrane"/>
    <property type="evidence" value="ECO:0007669"/>
    <property type="project" value="UniProtKB-SubCell"/>
</dbReference>
<feature type="transmembrane region" description="Helical" evidence="6">
    <location>
        <begin position="388"/>
        <end position="406"/>
    </location>
</feature>
<feature type="transmembrane region" description="Helical" evidence="6">
    <location>
        <begin position="270"/>
        <end position="289"/>
    </location>
</feature>
<feature type="domain" description="Major facilitator superfamily (MFS) profile" evidence="7">
    <location>
        <begin position="1"/>
        <end position="412"/>
    </location>
</feature>
<sequence>MKKGVIKRKTSLFAILFTFAVDSLGATIVFPVFAPLFLKDPSCFFSPETAYSLRTMLLGVFLGVYPFMQFIFSPIFGEFSDYFGRKKALILTVGLTFIGYFISALSINFQNLSLLFVGRLIMGIGASNLSVCLSTMTDLSSSGKQRSFYFSIGSMVAGLTFILGPFIGGKLSDPSLSKYFDLAFPMVAGSLLSFVNLIVVIFVFFETRVRTHVGKYHLRSSFTSITNIMKNKELRRPFLVYFFYLFSWNIVLLFIPAYSLLMFGLNASSIGNLCALLGIFWIIGTSPLYQLFSRFSMLRSMTITFLICFAVLILVASLILNLYTFVLVLGFCIMFAGFIWPYATHSISSKASEEVQGRVMGLSQSVFSLAMLLASLTGGIFLNINATLPFVISALSASTAAIIMLTKKTKKQVF</sequence>
<feature type="transmembrane region" description="Helical" evidence="6">
    <location>
        <begin position="238"/>
        <end position="258"/>
    </location>
</feature>
<evidence type="ECO:0000256" key="2">
    <source>
        <dbReference type="ARBA" id="ARBA00022448"/>
    </source>
</evidence>
<feature type="transmembrane region" description="Helical" evidence="6">
    <location>
        <begin position="56"/>
        <end position="76"/>
    </location>
</feature>
<reference evidence="9" key="1">
    <citation type="submission" date="2017-08" db="EMBL/GenBank/DDBJ databases">
        <title>A dynamic microbial community with high functional redundancy inhabits the cold, oxic subseafloor aquifer.</title>
        <authorList>
            <person name="Tully B.J."/>
            <person name="Wheat C.G."/>
            <person name="Glazer B.T."/>
            <person name="Huber J.A."/>
        </authorList>
    </citation>
    <scope>NUCLEOTIDE SEQUENCE [LARGE SCALE GENOMIC DNA]</scope>
</reference>
<feature type="transmembrane region" description="Helical" evidence="6">
    <location>
        <begin position="148"/>
        <end position="167"/>
    </location>
</feature>
<keyword evidence="3 6" id="KW-0812">Transmembrane</keyword>
<comment type="subcellular location">
    <subcellularLocation>
        <location evidence="1">Membrane</location>
        <topology evidence="1">Multi-pass membrane protein</topology>
    </subcellularLocation>
</comment>
<evidence type="ECO:0000256" key="3">
    <source>
        <dbReference type="ARBA" id="ARBA00022692"/>
    </source>
</evidence>
<keyword evidence="2" id="KW-0813">Transport</keyword>
<dbReference type="SUPFAM" id="SSF103473">
    <property type="entry name" value="MFS general substrate transporter"/>
    <property type="match status" value="1"/>
</dbReference>
<dbReference type="InterPro" id="IPR011701">
    <property type="entry name" value="MFS"/>
</dbReference>
<evidence type="ECO:0000259" key="7">
    <source>
        <dbReference type="PROSITE" id="PS50850"/>
    </source>
</evidence>
<dbReference type="InterPro" id="IPR036259">
    <property type="entry name" value="MFS_trans_sf"/>
</dbReference>
<feature type="transmembrane region" description="Helical" evidence="6">
    <location>
        <begin position="182"/>
        <end position="205"/>
    </location>
</feature>
<dbReference type="Gene3D" id="1.20.1250.20">
    <property type="entry name" value="MFS general substrate transporter like domains"/>
    <property type="match status" value="1"/>
</dbReference>
<dbReference type="PANTHER" id="PTHR23504:SF15">
    <property type="entry name" value="MAJOR FACILITATOR SUPERFAMILY (MFS) PROFILE DOMAIN-CONTAINING PROTEIN"/>
    <property type="match status" value="1"/>
</dbReference>
<dbReference type="PROSITE" id="PS50850">
    <property type="entry name" value="MFS"/>
    <property type="match status" value="1"/>
</dbReference>
<dbReference type="InterPro" id="IPR020846">
    <property type="entry name" value="MFS_dom"/>
</dbReference>
<feature type="transmembrane region" description="Helical" evidence="6">
    <location>
        <begin position="364"/>
        <end position="382"/>
    </location>
</feature>
<protein>
    <recommendedName>
        <fullName evidence="7">Major facilitator superfamily (MFS) profile domain-containing protein</fullName>
    </recommendedName>
</protein>
<evidence type="ECO:0000256" key="1">
    <source>
        <dbReference type="ARBA" id="ARBA00004141"/>
    </source>
</evidence>
<feature type="transmembrane region" description="Helical" evidence="6">
    <location>
        <begin position="113"/>
        <end position="136"/>
    </location>
</feature>
<comment type="caution">
    <text evidence="8">The sequence shown here is derived from an EMBL/GenBank/DDBJ whole genome shotgun (WGS) entry which is preliminary data.</text>
</comment>
<evidence type="ECO:0000313" key="9">
    <source>
        <dbReference type="Proteomes" id="UP000218775"/>
    </source>
</evidence>
<organism evidence="8 9">
    <name type="scientific">Aerophobetes bacterium</name>
    <dbReference type="NCBI Taxonomy" id="2030807"/>
    <lineage>
        <taxon>Bacteria</taxon>
        <taxon>Candidatus Aerophobota</taxon>
    </lineage>
</organism>
<proteinExistence type="predicted"/>
<dbReference type="AlphaFoldDB" id="A0A2A4X4H9"/>
<gene>
    <name evidence="8" type="ORF">COB21_03660</name>
</gene>
<evidence type="ECO:0000313" key="8">
    <source>
        <dbReference type="EMBL" id="PCI76935.1"/>
    </source>
</evidence>
<feature type="transmembrane region" description="Helical" evidence="6">
    <location>
        <begin position="325"/>
        <end position="343"/>
    </location>
</feature>
<dbReference type="EMBL" id="NVUK01000022">
    <property type="protein sequence ID" value="PCI76935.1"/>
    <property type="molecule type" value="Genomic_DNA"/>
</dbReference>
<dbReference type="Proteomes" id="UP000218775">
    <property type="component" value="Unassembled WGS sequence"/>
</dbReference>
<evidence type="ECO:0000256" key="4">
    <source>
        <dbReference type="ARBA" id="ARBA00022989"/>
    </source>
</evidence>
<dbReference type="PANTHER" id="PTHR23504">
    <property type="entry name" value="MAJOR FACILITATOR SUPERFAMILY DOMAIN-CONTAINING PROTEIN 10"/>
    <property type="match status" value="1"/>
</dbReference>
<accession>A0A2A4X4H9</accession>
<feature type="transmembrane region" description="Helical" evidence="6">
    <location>
        <begin position="12"/>
        <end position="36"/>
    </location>
</feature>
<keyword evidence="5 6" id="KW-0472">Membrane</keyword>
<feature type="transmembrane region" description="Helical" evidence="6">
    <location>
        <begin position="88"/>
        <end position="107"/>
    </location>
</feature>
<keyword evidence="4 6" id="KW-1133">Transmembrane helix</keyword>
<evidence type="ECO:0000256" key="6">
    <source>
        <dbReference type="SAM" id="Phobius"/>
    </source>
</evidence>